<feature type="compositionally biased region" description="Polar residues" evidence="3">
    <location>
        <begin position="371"/>
        <end position="382"/>
    </location>
</feature>
<accession>A0AA39QY37</accession>
<feature type="region of interest" description="Disordered" evidence="3">
    <location>
        <begin position="31"/>
        <end position="114"/>
    </location>
</feature>
<dbReference type="GO" id="GO:0001228">
    <property type="term" value="F:DNA-binding transcription activator activity, RNA polymerase II-specific"/>
    <property type="evidence" value="ECO:0007669"/>
    <property type="project" value="TreeGrafter"/>
</dbReference>
<evidence type="ECO:0000256" key="2">
    <source>
        <dbReference type="ARBA" id="ARBA00023242"/>
    </source>
</evidence>
<feature type="compositionally biased region" description="Polar residues" evidence="3">
    <location>
        <begin position="184"/>
        <end position="194"/>
    </location>
</feature>
<dbReference type="GO" id="GO:0000976">
    <property type="term" value="F:transcription cis-regulatory region binding"/>
    <property type="evidence" value="ECO:0007669"/>
    <property type="project" value="InterPro"/>
</dbReference>
<feature type="compositionally biased region" description="Basic and acidic residues" evidence="3">
    <location>
        <begin position="245"/>
        <end position="254"/>
    </location>
</feature>
<evidence type="ECO:0000313" key="5">
    <source>
        <dbReference type="EMBL" id="KAK0510571.1"/>
    </source>
</evidence>
<dbReference type="CDD" id="cd14688">
    <property type="entry name" value="bZIP_YAP"/>
    <property type="match status" value="1"/>
</dbReference>
<dbReference type="Pfam" id="PF10297">
    <property type="entry name" value="Hap4_Hap_bind"/>
    <property type="match status" value="1"/>
</dbReference>
<dbReference type="InterPro" id="IPR050936">
    <property type="entry name" value="AP-1-like"/>
</dbReference>
<sequence length="495" mass="54137">MHPYTVAPSPGGLVSSPNATVFPQVLTPATSSTVNKPLAPMPGMGNQPPISINKQWVLPPKPKPGRKPAIDTPPTKRKAQNREAQRAFRERRAAKVGELEEEMRRMEEEDRKEQEELRGRIKQLENDVDQYSHMVMKWQERYREREMECERERQSRKFLENEVELLRKGMVDGTDAVPLPPRPTQQGYAGNQSTKKQDATDHTCGNCDGDYCKCVDDALKASAYSAEDATAATFKRPHSPPSSTDNKRSRHASDLDNNTEIDFTYQFATPSRPTLSTSASTVSIAAVAPPDPCGFCDDGTACLCAEMAKDKAFSDDLKPPPPSLPLPIQKPTNTAAKPDPCINGPGTCKQCLSSPLSTLFCKSVAAANRTSLASDPNKPTSLPQTATTDTNTPTTTTTEPTLTCADAFTTLSRHPAFDLASNELGTWVPQLAAGRRPAMWSRPDRTAYEIEAASVMSVLRFFDRRFGGDGQRVDGNSAEEETAKNGIAYESGQGQ</sequence>
<feature type="region of interest" description="Disordered" evidence="3">
    <location>
        <begin position="173"/>
        <end position="200"/>
    </location>
</feature>
<feature type="domain" description="BZIP" evidence="4">
    <location>
        <begin position="76"/>
        <end position="91"/>
    </location>
</feature>
<dbReference type="InterPro" id="IPR018287">
    <property type="entry name" value="Hap4_TF_heteromerisation"/>
</dbReference>
<dbReference type="Gene3D" id="1.20.5.170">
    <property type="match status" value="1"/>
</dbReference>
<dbReference type="PANTHER" id="PTHR40621:SF7">
    <property type="entry name" value="BZIP DOMAIN-CONTAINING PROTEIN"/>
    <property type="match status" value="1"/>
</dbReference>
<dbReference type="AlphaFoldDB" id="A0AA39QY37"/>
<feature type="region of interest" description="Disordered" evidence="3">
    <location>
        <begin position="371"/>
        <end position="400"/>
    </location>
</feature>
<evidence type="ECO:0000256" key="1">
    <source>
        <dbReference type="ARBA" id="ARBA00004123"/>
    </source>
</evidence>
<dbReference type="GO" id="GO:0090575">
    <property type="term" value="C:RNA polymerase II transcription regulator complex"/>
    <property type="evidence" value="ECO:0007669"/>
    <property type="project" value="TreeGrafter"/>
</dbReference>
<dbReference type="EMBL" id="JAFEKC020000015">
    <property type="protein sequence ID" value="KAK0510571.1"/>
    <property type="molecule type" value="Genomic_DNA"/>
</dbReference>
<gene>
    <name evidence="5" type="ORF">JMJ35_007003</name>
</gene>
<keyword evidence="2" id="KW-0539">Nucleus</keyword>
<dbReference type="InterPro" id="IPR046347">
    <property type="entry name" value="bZIP_sf"/>
</dbReference>
<protein>
    <recommendedName>
        <fullName evidence="4">BZIP domain-containing protein</fullName>
    </recommendedName>
</protein>
<comment type="caution">
    <text evidence="5">The sequence shown here is derived from an EMBL/GenBank/DDBJ whole genome shotgun (WGS) entry which is preliminary data.</text>
</comment>
<dbReference type="Proteomes" id="UP001166286">
    <property type="component" value="Unassembled WGS sequence"/>
</dbReference>
<feature type="region of interest" description="Disordered" evidence="3">
    <location>
        <begin position="467"/>
        <end position="495"/>
    </location>
</feature>
<keyword evidence="6" id="KW-1185">Reference proteome</keyword>
<reference evidence="5" key="1">
    <citation type="submission" date="2023-03" db="EMBL/GenBank/DDBJ databases">
        <title>Complete genome of Cladonia borealis.</title>
        <authorList>
            <person name="Park H."/>
        </authorList>
    </citation>
    <scope>NUCLEOTIDE SEQUENCE</scope>
    <source>
        <strain evidence="5">ANT050790</strain>
    </source>
</reference>
<organism evidence="5 6">
    <name type="scientific">Cladonia borealis</name>
    <dbReference type="NCBI Taxonomy" id="184061"/>
    <lineage>
        <taxon>Eukaryota</taxon>
        <taxon>Fungi</taxon>
        <taxon>Dikarya</taxon>
        <taxon>Ascomycota</taxon>
        <taxon>Pezizomycotina</taxon>
        <taxon>Lecanoromycetes</taxon>
        <taxon>OSLEUM clade</taxon>
        <taxon>Lecanoromycetidae</taxon>
        <taxon>Lecanorales</taxon>
        <taxon>Lecanorineae</taxon>
        <taxon>Cladoniaceae</taxon>
        <taxon>Cladonia</taxon>
    </lineage>
</organism>
<feature type="region of interest" description="Disordered" evidence="3">
    <location>
        <begin position="229"/>
        <end position="256"/>
    </location>
</feature>
<feature type="compositionally biased region" description="Low complexity" evidence="3">
    <location>
        <begin position="383"/>
        <end position="400"/>
    </location>
</feature>
<dbReference type="PROSITE" id="PS00036">
    <property type="entry name" value="BZIP_BASIC"/>
    <property type="match status" value="1"/>
</dbReference>
<dbReference type="InterPro" id="IPR004827">
    <property type="entry name" value="bZIP"/>
</dbReference>
<comment type="subcellular location">
    <subcellularLocation>
        <location evidence="1">Nucleus</location>
    </subcellularLocation>
</comment>
<proteinExistence type="predicted"/>
<dbReference type="SMART" id="SM00338">
    <property type="entry name" value="BRLZ"/>
    <property type="match status" value="1"/>
</dbReference>
<evidence type="ECO:0000313" key="6">
    <source>
        <dbReference type="Proteomes" id="UP001166286"/>
    </source>
</evidence>
<feature type="compositionally biased region" description="Basic and acidic residues" evidence="3">
    <location>
        <begin position="80"/>
        <end position="114"/>
    </location>
</feature>
<dbReference type="PANTHER" id="PTHR40621">
    <property type="entry name" value="TRANSCRIPTION FACTOR KAPC-RELATED"/>
    <property type="match status" value="1"/>
</dbReference>
<evidence type="ECO:0000259" key="4">
    <source>
        <dbReference type="PROSITE" id="PS00036"/>
    </source>
</evidence>
<dbReference type="SUPFAM" id="SSF57959">
    <property type="entry name" value="Leucine zipper domain"/>
    <property type="match status" value="1"/>
</dbReference>
<evidence type="ECO:0000256" key="3">
    <source>
        <dbReference type="SAM" id="MobiDB-lite"/>
    </source>
</evidence>
<name>A0AA39QY37_9LECA</name>